<dbReference type="SUPFAM" id="SSF49464">
    <property type="entry name" value="Carboxypeptidase regulatory domain-like"/>
    <property type="match status" value="1"/>
</dbReference>
<dbReference type="PANTHER" id="PTHR30069">
    <property type="entry name" value="TONB-DEPENDENT OUTER MEMBRANE RECEPTOR"/>
    <property type="match status" value="1"/>
</dbReference>
<dbReference type="NCBIfam" id="TIGR04057">
    <property type="entry name" value="SusC_RagA_signa"/>
    <property type="match status" value="1"/>
</dbReference>
<sequence>MFVSASMGGGNSATAAESPAPVAETQDSKTIEISGKVIDTNGQPIIGATVFETGTANGITTDLNGGFTLTVTEKATLEFSYVGYKPQTLPASQGMVVTLEEALDIDAVVVVGYGVQKKANLSGAVATVKMDEVLGDRPQPNVAAALQGAVPGLMISSSSGNTPGQTGKAIQIRGSATFSGSTTGTSSLSPLILIDNVEGDIDALNPNDIESVTVLKDASSSAIYGARAAAGVVLITTKRPKNNERITANYSN</sequence>
<dbReference type="EMBL" id="AJWY01007329">
    <property type="protein sequence ID" value="EKC64315.1"/>
    <property type="molecule type" value="Genomic_DNA"/>
</dbReference>
<dbReference type="Pfam" id="PF13715">
    <property type="entry name" value="CarbopepD_reg_2"/>
    <property type="match status" value="1"/>
</dbReference>
<evidence type="ECO:0000259" key="3">
    <source>
        <dbReference type="Pfam" id="PF07715"/>
    </source>
</evidence>
<feature type="non-terminal residue" evidence="4">
    <location>
        <position position="252"/>
    </location>
</feature>
<dbReference type="InterPro" id="IPR037066">
    <property type="entry name" value="Plug_dom_sf"/>
</dbReference>
<dbReference type="InterPro" id="IPR039426">
    <property type="entry name" value="TonB-dep_rcpt-like"/>
</dbReference>
<dbReference type="PROSITE" id="PS52016">
    <property type="entry name" value="TONB_DEPENDENT_REC_3"/>
    <property type="match status" value="1"/>
</dbReference>
<dbReference type="Gene3D" id="2.170.130.10">
    <property type="entry name" value="TonB-dependent receptor, plug domain"/>
    <property type="match status" value="1"/>
</dbReference>
<organism evidence="4">
    <name type="scientific">human gut metagenome</name>
    <dbReference type="NCBI Taxonomy" id="408170"/>
    <lineage>
        <taxon>unclassified sequences</taxon>
        <taxon>metagenomes</taxon>
        <taxon>organismal metagenomes</taxon>
    </lineage>
</organism>
<keyword evidence="1" id="KW-0732">Signal</keyword>
<evidence type="ECO:0000256" key="2">
    <source>
        <dbReference type="SAM" id="MobiDB-lite"/>
    </source>
</evidence>
<dbReference type="AlphaFoldDB" id="K1TCV3"/>
<reference evidence="4" key="1">
    <citation type="journal article" date="2013" name="Environ. Microbiol.">
        <title>Microbiota from the distal guts of lean and obese adolescents exhibit partial functional redundancy besides clear differences in community structure.</title>
        <authorList>
            <person name="Ferrer M."/>
            <person name="Ruiz A."/>
            <person name="Lanza F."/>
            <person name="Haange S.B."/>
            <person name="Oberbach A."/>
            <person name="Till H."/>
            <person name="Bargiela R."/>
            <person name="Campoy C."/>
            <person name="Segura M.T."/>
            <person name="Richter M."/>
            <person name="von Bergen M."/>
            <person name="Seifert J."/>
            <person name="Suarez A."/>
        </authorList>
    </citation>
    <scope>NUCLEOTIDE SEQUENCE</scope>
</reference>
<dbReference type="InterPro" id="IPR023997">
    <property type="entry name" value="TonB-dep_OMP_SusC/RagA_CS"/>
</dbReference>
<dbReference type="InterPro" id="IPR008969">
    <property type="entry name" value="CarboxyPept-like_regulatory"/>
</dbReference>
<evidence type="ECO:0000313" key="4">
    <source>
        <dbReference type="EMBL" id="EKC64315.1"/>
    </source>
</evidence>
<proteinExistence type="predicted"/>
<feature type="domain" description="TonB-dependent receptor plug" evidence="3">
    <location>
        <begin position="120"/>
        <end position="232"/>
    </location>
</feature>
<comment type="caution">
    <text evidence="4">The sequence shown here is derived from an EMBL/GenBank/DDBJ whole genome shotgun (WGS) entry which is preliminary data.</text>
</comment>
<dbReference type="SUPFAM" id="SSF56935">
    <property type="entry name" value="Porins"/>
    <property type="match status" value="1"/>
</dbReference>
<dbReference type="Pfam" id="PF07715">
    <property type="entry name" value="Plug"/>
    <property type="match status" value="1"/>
</dbReference>
<dbReference type="InterPro" id="IPR012910">
    <property type="entry name" value="Plug_dom"/>
</dbReference>
<evidence type="ECO:0000256" key="1">
    <source>
        <dbReference type="ARBA" id="ARBA00022729"/>
    </source>
</evidence>
<name>K1TCV3_9ZZZZ</name>
<protein>
    <submittedName>
        <fullName evidence="4">Protein containing TonB-dependent receptor, plug domain protein</fullName>
    </submittedName>
</protein>
<dbReference type="Gene3D" id="2.60.40.1120">
    <property type="entry name" value="Carboxypeptidase-like, regulatory domain"/>
    <property type="match status" value="1"/>
</dbReference>
<dbReference type="GO" id="GO:0044718">
    <property type="term" value="P:siderophore transmembrane transport"/>
    <property type="evidence" value="ECO:0007669"/>
    <property type="project" value="TreeGrafter"/>
</dbReference>
<accession>K1TCV3</accession>
<dbReference type="PANTHER" id="PTHR30069:SF29">
    <property type="entry name" value="HEMOGLOBIN AND HEMOGLOBIN-HAPTOGLOBIN-BINDING PROTEIN 1-RELATED"/>
    <property type="match status" value="1"/>
</dbReference>
<feature type="region of interest" description="Disordered" evidence="2">
    <location>
        <begin position="1"/>
        <end position="28"/>
    </location>
</feature>
<keyword evidence="4" id="KW-0675">Receptor</keyword>
<dbReference type="GO" id="GO:0015344">
    <property type="term" value="F:siderophore uptake transmembrane transporter activity"/>
    <property type="evidence" value="ECO:0007669"/>
    <property type="project" value="TreeGrafter"/>
</dbReference>
<gene>
    <name evidence="4" type="ORF">LEA_10884</name>
</gene>